<dbReference type="EMBL" id="JADGJQ010000014">
    <property type="protein sequence ID" value="KAJ3180926.1"/>
    <property type="molecule type" value="Genomic_DNA"/>
</dbReference>
<dbReference type="SUPFAM" id="SSF52266">
    <property type="entry name" value="SGNH hydrolase"/>
    <property type="match status" value="1"/>
</dbReference>
<dbReference type="PANTHER" id="PTHR30383:SF19">
    <property type="entry name" value="FIBRONECTIN TYPE-III DOMAIN-CONTAINING PROTEIN"/>
    <property type="match status" value="1"/>
</dbReference>
<accession>A0AAD5TM77</accession>
<dbReference type="AlphaFoldDB" id="A0AAD5TM77"/>
<feature type="domain" description="SGNH hydrolase-type esterase" evidence="1">
    <location>
        <begin position="13"/>
        <end position="204"/>
    </location>
</feature>
<reference evidence="2" key="1">
    <citation type="submission" date="2020-05" db="EMBL/GenBank/DDBJ databases">
        <title>Phylogenomic resolution of chytrid fungi.</title>
        <authorList>
            <person name="Stajich J.E."/>
            <person name="Amses K."/>
            <person name="Simmons R."/>
            <person name="Seto K."/>
            <person name="Myers J."/>
            <person name="Bonds A."/>
            <person name="Quandt C.A."/>
            <person name="Barry K."/>
            <person name="Liu P."/>
            <person name="Grigoriev I."/>
            <person name="Longcore J.E."/>
            <person name="James T.Y."/>
        </authorList>
    </citation>
    <scope>NUCLEOTIDE SEQUENCE</scope>
    <source>
        <strain evidence="2">JEL0379</strain>
    </source>
</reference>
<evidence type="ECO:0000259" key="1">
    <source>
        <dbReference type="Pfam" id="PF13472"/>
    </source>
</evidence>
<protein>
    <recommendedName>
        <fullName evidence="1">SGNH hydrolase-type esterase domain-containing protein</fullName>
    </recommendedName>
</protein>
<dbReference type="InterPro" id="IPR051532">
    <property type="entry name" value="Ester_Hydrolysis_Enzymes"/>
</dbReference>
<dbReference type="Gene3D" id="3.40.50.1110">
    <property type="entry name" value="SGNH hydrolase"/>
    <property type="match status" value="1"/>
</dbReference>
<comment type="caution">
    <text evidence="2">The sequence shown here is derived from an EMBL/GenBank/DDBJ whole genome shotgun (WGS) entry which is preliminary data.</text>
</comment>
<dbReference type="InterPro" id="IPR013830">
    <property type="entry name" value="SGNH_hydro"/>
</dbReference>
<keyword evidence="3" id="KW-1185">Reference proteome</keyword>
<name>A0AAD5TM77_9FUNG</name>
<dbReference type="CDD" id="cd00229">
    <property type="entry name" value="SGNH_hydrolase"/>
    <property type="match status" value="1"/>
</dbReference>
<organism evidence="2 3">
    <name type="scientific">Geranomyces variabilis</name>
    <dbReference type="NCBI Taxonomy" id="109894"/>
    <lineage>
        <taxon>Eukaryota</taxon>
        <taxon>Fungi</taxon>
        <taxon>Fungi incertae sedis</taxon>
        <taxon>Chytridiomycota</taxon>
        <taxon>Chytridiomycota incertae sedis</taxon>
        <taxon>Chytridiomycetes</taxon>
        <taxon>Spizellomycetales</taxon>
        <taxon>Powellomycetaceae</taxon>
        <taxon>Geranomyces</taxon>
    </lineage>
</organism>
<proteinExistence type="predicted"/>
<dbReference type="GO" id="GO:0004622">
    <property type="term" value="F:phosphatidylcholine lysophospholipase activity"/>
    <property type="evidence" value="ECO:0007669"/>
    <property type="project" value="TreeGrafter"/>
</dbReference>
<dbReference type="PANTHER" id="PTHR30383">
    <property type="entry name" value="THIOESTERASE 1/PROTEASE 1/LYSOPHOSPHOLIPASE L1"/>
    <property type="match status" value="1"/>
</dbReference>
<evidence type="ECO:0000313" key="2">
    <source>
        <dbReference type="EMBL" id="KAJ3180926.1"/>
    </source>
</evidence>
<dbReference type="Proteomes" id="UP001212152">
    <property type="component" value="Unassembled WGS sequence"/>
</dbReference>
<sequence length="225" mass="24626">MDENTTADFNVLLLGASLTEGYTNNGTVMHPYEHEFVNTLSAHPPFLHRAVKTINAGVSGDHMTGTLMRPRLELHLAKAAAAGKPFDLVVIWGGANDVGWRVPVPEISAAIRGTHAAARAHGARVLALTITEWDVELRDSRIAADIATLNAELRERMATNDDDGWALFDMRKAFPRPKISADNSMDDRDELWCDGIHPSARGYDSVGILIAHAVLSLFFCSEKIQ</sequence>
<evidence type="ECO:0000313" key="3">
    <source>
        <dbReference type="Proteomes" id="UP001212152"/>
    </source>
</evidence>
<dbReference type="InterPro" id="IPR036514">
    <property type="entry name" value="SGNH_hydro_sf"/>
</dbReference>
<dbReference type="Pfam" id="PF13472">
    <property type="entry name" value="Lipase_GDSL_2"/>
    <property type="match status" value="1"/>
</dbReference>
<gene>
    <name evidence="2" type="ORF">HDU87_001572</name>
</gene>